<dbReference type="Gene3D" id="3.30.70.270">
    <property type="match status" value="1"/>
</dbReference>
<dbReference type="Gene3D" id="3.20.20.450">
    <property type="entry name" value="EAL domain"/>
    <property type="match status" value="1"/>
</dbReference>
<organism evidence="3 4">
    <name type="scientific">Marinobacter zhejiangensis</name>
    <dbReference type="NCBI Taxonomy" id="488535"/>
    <lineage>
        <taxon>Bacteria</taxon>
        <taxon>Pseudomonadati</taxon>
        <taxon>Pseudomonadota</taxon>
        <taxon>Gammaproteobacteria</taxon>
        <taxon>Pseudomonadales</taxon>
        <taxon>Marinobacteraceae</taxon>
        <taxon>Marinobacter</taxon>
    </lineage>
</organism>
<keyword evidence="4" id="KW-1185">Reference proteome</keyword>
<dbReference type="CDD" id="cd01948">
    <property type="entry name" value="EAL"/>
    <property type="match status" value="1"/>
</dbReference>
<reference evidence="4" key="1">
    <citation type="submission" date="2016-10" db="EMBL/GenBank/DDBJ databases">
        <authorList>
            <person name="Varghese N."/>
            <person name="Submissions S."/>
        </authorList>
    </citation>
    <scope>NUCLEOTIDE SEQUENCE [LARGE SCALE GENOMIC DNA]</scope>
    <source>
        <strain evidence="4">CGMCC 1.7061</strain>
    </source>
</reference>
<dbReference type="SUPFAM" id="SSF55073">
    <property type="entry name" value="Nucleotide cyclase"/>
    <property type="match status" value="1"/>
</dbReference>
<dbReference type="SMART" id="SM00052">
    <property type="entry name" value="EAL"/>
    <property type="match status" value="1"/>
</dbReference>
<evidence type="ECO:0000259" key="1">
    <source>
        <dbReference type="PROSITE" id="PS50883"/>
    </source>
</evidence>
<dbReference type="InterPro" id="IPR035919">
    <property type="entry name" value="EAL_sf"/>
</dbReference>
<evidence type="ECO:0000259" key="2">
    <source>
        <dbReference type="PROSITE" id="PS50887"/>
    </source>
</evidence>
<dbReference type="SMART" id="SM00267">
    <property type="entry name" value="GGDEF"/>
    <property type="match status" value="1"/>
</dbReference>
<dbReference type="SMART" id="SM00065">
    <property type="entry name" value="GAF"/>
    <property type="match status" value="1"/>
</dbReference>
<evidence type="ECO:0000313" key="4">
    <source>
        <dbReference type="Proteomes" id="UP000198519"/>
    </source>
</evidence>
<dbReference type="STRING" id="488535.SAMN04487963_1335"/>
<dbReference type="AlphaFoldDB" id="A0A1I4NE86"/>
<evidence type="ECO:0000313" key="3">
    <source>
        <dbReference type="EMBL" id="SFM13882.1"/>
    </source>
</evidence>
<feature type="domain" description="GGDEF" evidence="2">
    <location>
        <begin position="222"/>
        <end position="358"/>
    </location>
</feature>
<dbReference type="Pfam" id="PF01590">
    <property type="entry name" value="GAF"/>
    <property type="match status" value="1"/>
</dbReference>
<proteinExistence type="predicted"/>
<dbReference type="PANTHER" id="PTHR33121">
    <property type="entry name" value="CYCLIC DI-GMP PHOSPHODIESTERASE PDEF"/>
    <property type="match status" value="1"/>
</dbReference>
<protein>
    <submittedName>
        <fullName evidence="3">Diguanylate cyclase (GGDEF) domain-containing protein</fullName>
    </submittedName>
</protein>
<dbReference type="PANTHER" id="PTHR33121:SF79">
    <property type="entry name" value="CYCLIC DI-GMP PHOSPHODIESTERASE PDED-RELATED"/>
    <property type="match status" value="1"/>
</dbReference>
<dbReference type="InterPro" id="IPR029016">
    <property type="entry name" value="GAF-like_dom_sf"/>
</dbReference>
<dbReference type="NCBIfam" id="TIGR00254">
    <property type="entry name" value="GGDEF"/>
    <property type="match status" value="1"/>
</dbReference>
<dbReference type="InterPro" id="IPR000160">
    <property type="entry name" value="GGDEF_dom"/>
</dbReference>
<dbReference type="Proteomes" id="UP000198519">
    <property type="component" value="Unassembled WGS sequence"/>
</dbReference>
<dbReference type="Pfam" id="PF00990">
    <property type="entry name" value="GGDEF"/>
    <property type="match status" value="1"/>
</dbReference>
<dbReference type="Pfam" id="PF00563">
    <property type="entry name" value="EAL"/>
    <property type="match status" value="1"/>
</dbReference>
<gene>
    <name evidence="3" type="ORF">SAMN04487963_1335</name>
</gene>
<dbReference type="PROSITE" id="PS50887">
    <property type="entry name" value="GGDEF"/>
    <property type="match status" value="1"/>
</dbReference>
<dbReference type="InterPro" id="IPR029787">
    <property type="entry name" value="Nucleotide_cyclase"/>
</dbReference>
<dbReference type="EMBL" id="FOUE01000002">
    <property type="protein sequence ID" value="SFM13882.1"/>
    <property type="molecule type" value="Genomic_DNA"/>
</dbReference>
<sequence length="622" mass="69280">MTDSYLFTSFHEKLMKLSHNPQFINEPRDQKLAALTELCAQALDTERVSIWKKSHGADRITCEYLHSSPQIETVIDPGGDTPPLTLHRRDHPTYFQALGLARLIDVPDARNDPRTRSFNEGYLTPLGIYSLLDAPVFDGARPSGVVCLESTTPRKWTLPELSFVVAVADTVSLINTHEAWLESKRKLDYLTHYDSLTGLANLYSLRERLGYRISRALRKGGGDFLLLWIDLDRLKVINDGLGPDIGDQVIAETGRRLSTLPINQADLLARIGGDEFALLVEDQGQELQLDDLVQTIQSLTSQPIDVHGHQLIISASIGICRYPDDGEDAESLLRNAEAAMYYAKKQGQGQGQAHRFNTSIRATARSRFAMERELRDAILRDHLSVHYQPIFDTRTKTLVGAEALVRWQHPSRGMMSPIEFLEIARSAGLMNALGESVLREVCRHIQQARKQGIELPYISVNLASEQVLDPDLPDRIAKTCQAYSVPQSTLHFEVTEDAIQGDSKLVSQNLNRIVALGSELAIDDFGTGYSSLSRLKAMPFSKLKIDRSFIRDIPNDEDDCAITLSIIGLAKGLGLSLIAEGVESVEHETWLGIHGCQYVQGFLYSKPVDFNTLISEFVATTS</sequence>
<dbReference type="RefSeq" id="WP_092021149.1">
    <property type="nucleotide sequence ID" value="NZ_FOUE01000002.1"/>
</dbReference>
<dbReference type="Gene3D" id="3.30.450.40">
    <property type="match status" value="1"/>
</dbReference>
<dbReference type="PROSITE" id="PS50883">
    <property type="entry name" value="EAL"/>
    <property type="match status" value="1"/>
</dbReference>
<accession>A0A1I4NE86</accession>
<dbReference type="InterPro" id="IPR001633">
    <property type="entry name" value="EAL_dom"/>
</dbReference>
<name>A0A1I4NE86_9GAMM</name>
<dbReference type="CDD" id="cd01949">
    <property type="entry name" value="GGDEF"/>
    <property type="match status" value="1"/>
</dbReference>
<dbReference type="InterPro" id="IPR043128">
    <property type="entry name" value="Rev_trsase/Diguanyl_cyclase"/>
</dbReference>
<dbReference type="InterPro" id="IPR050706">
    <property type="entry name" value="Cyclic-di-GMP_PDE-like"/>
</dbReference>
<dbReference type="OrthoDB" id="1316910at2"/>
<dbReference type="GO" id="GO:0071111">
    <property type="term" value="F:cyclic-guanylate-specific phosphodiesterase activity"/>
    <property type="evidence" value="ECO:0007669"/>
    <property type="project" value="InterPro"/>
</dbReference>
<dbReference type="InterPro" id="IPR003018">
    <property type="entry name" value="GAF"/>
</dbReference>
<feature type="domain" description="EAL" evidence="1">
    <location>
        <begin position="367"/>
        <end position="621"/>
    </location>
</feature>
<dbReference type="SUPFAM" id="SSF55781">
    <property type="entry name" value="GAF domain-like"/>
    <property type="match status" value="1"/>
</dbReference>
<dbReference type="SUPFAM" id="SSF141868">
    <property type="entry name" value="EAL domain-like"/>
    <property type="match status" value="1"/>
</dbReference>